<dbReference type="EMBL" id="BMXK01000011">
    <property type="protein sequence ID" value="GHD11161.1"/>
    <property type="molecule type" value="Genomic_DNA"/>
</dbReference>
<reference evidence="7" key="1">
    <citation type="journal article" date="2019" name="Int. J. Syst. Evol. Microbiol.">
        <title>The Global Catalogue of Microorganisms (GCM) 10K type strain sequencing project: providing services to taxonomists for standard genome sequencing and annotation.</title>
        <authorList>
            <consortium name="The Broad Institute Genomics Platform"/>
            <consortium name="The Broad Institute Genome Sequencing Center for Infectious Disease"/>
            <person name="Wu L."/>
            <person name="Ma J."/>
        </authorList>
    </citation>
    <scope>NUCLEOTIDE SEQUENCE [LARGE SCALE GENOMIC DNA]</scope>
    <source>
        <strain evidence="7">KCTC 19466</strain>
    </source>
</reference>
<comment type="similarity">
    <text evidence="1 5">Belongs to the enoyl-CoA hydratase/isomerase family.</text>
</comment>
<evidence type="ECO:0000313" key="7">
    <source>
        <dbReference type="Proteomes" id="UP000642819"/>
    </source>
</evidence>
<dbReference type="InterPro" id="IPR014748">
    <property type="entry name" value="Enoyl-CoA_hydra_C"/>
</dbReference>
<dbReference type="PROSITE" id="PS00166">
    <property type="entry name" value="ENOYL_COA_HYDRATASE"/>
    <property type="match status" value="1"/>
</dbReference>
<dbReference type="Gene3D" id="1.10.12.10">
    <property type="entry name" value="Lyase 2-enoyl-coa Hydratase, Chain A, domain 2"/>
    <property type="match status" value="1"/>
</dbReference>
<dbReference type="CDD" id="cd06558">
    <property type="entry name" value="crotonase-like"/>
    <property type="match status" value="1"/>
</dbReference>
<evidence type="ECO:0000313" key="6">
    <source>
        <dbReference type="EMBL" id="GHD11161.1"/>
    </source>
</evidence>
<evidence type="ECO:0000256" key="4">
    <source>
        <dbReference type="ARBA" id="ARBA00023717"/>
    </source>
</evidence>
<dbReference type="SUPFAM" id="SSF52096">
    <property type="entry name" value="ClpP/crotonase"/>
    <property type="match status" value="1"/>
</dbReference>
<gene>
    <name evidence="6" type="ORF">GCM10008096_25480</name>
</gene>
<organism evidence="6 7">
    <name type="scientific">Zhihengliuella salsuginis</name>
    <dbReference type="NCBI Taxonomy" id="578222"/>
    <lineage>
        <taxon>Bacteria</taxon>
        <taxon>Bacillati</taxon>
        <taxon>Actinomycetota</taxon>
        <taxon>Actinomycetes</taxon>
        <taxon>Micrococcales</taxon>
        <taxon>Micrococcaceae</taxon>
        <taxon>Zhihengliuella</taxon>
    </lineage>
</organism>
<evidence type="ECO:0000256" key="5">
    <source>
        <dbReference type="RuleBase" id="RU003707"/>
    </source>
</evidence>
<dbReference type="Proteomes" id="UP000642819">
    <property type="component" value="Unassembled WGS sequence"/>
</dbReference>
<comment type="catalytic activity">
    <reaction evidence="3">
        <text>a (3S)-3-hydroxyacyl-CoA = a (2E)-enoyl-CoA + H2O</text>
        <dbReference type="Rhea" id="RHEA:16105"/>
        <dbReference type="ChEBI" id="CHEBI:15377"/>
        <dbReference type="ChEBI" id="CHEBI:57318"/>
        <dbReference type="ChEBI" id="CHEBI:58856"/>
        <dbReference type="EC" id="4.2.1.17"/>
    </reaction>
</comment>
<accession>A0ABQ3GJU1</accession>
<protein>
    <submittedName>
        <fullName evidence="6">Crotonase</fullName>
    </submittedName>
</protein>
<comment type="caution">
    <text evidence="6">The sequence shown here is derived from an EMBL/GenBank/DDBJ whole genome shotgun (WGS) entry which is preliminary data.</text>
</comment>
<evidence type="ECO:0000256" key="1">
    <source>
        <dbReference type="ARBA" id="ARBA00005254"/>
    </source>
</evidence>
<dbReference type="PANTHER" id="PTHR11941">
    <property type="entry name" value="ENOYL-COA HYDRATASE-RELATED"/>
    <property type="match status" value="1"/>
</dbReference>
<dbReference type="Gene3D" id="3.90.226.10">
    <property type="entry name" value="2-enoyl-CoA Hydratase, Chain A, domain 1"/>
    <property type="match status" value="1"/>
</dbReference>
<keyword evidence="2" id="KW-0456">Lyase</keyword>
<keyword evidence="7" id="KW-1185">Reference proteome</keyword>
<dbReference type="RefSeq" id="WP_189350966.1">
    <property type="nucleotide sequence ID" value="NZ_BMXK01000011.1"/>
</dbReference>
<dbReference type="PANTHER" id="PTHR11941:SF54">
    <property type="entry name" value="ENOYL-COA HYDRATASE, MITOCHONDRIAL"/>
    <property type="match status" value="1"/>
</dbReference>
<dbReference type="InterPro" id="IPR001753">
    <property type="entry name" value="Enoyl-CoA_hydra/iso"/>
</dbReference>
<evidence type="ECO:0000256" key="2">
    <source>
        <dbReference type="ARBA" id="ARBA00023239"/>
    </source>
</evidence>
<evidence type="ECO:0000256" key="3">
    <source>
        <dbReference type="ARBA" id="ARBA00023709"/>
    </source>
</evidence>
<sequence length="281" mass="29444">MTLDDVDEAADYETILVTQYGPALVVTVNRPRALNALARQVVAELLDLTNRLAETLPSADEAEPGEWACRGVIVTGTGEKAFVAGADIREMSGMTPEQAEAYARDMHQVTLNLEALPVPVIAAVNGFALGGGCELAMACDFIYASANAGFGQPEVSLGLVPGFGGSVRLQQRVGVGIARELIMTGRRIDADEALRIGLVNRVFDDQAALLEAARATVGEVAGQAPTAVANAKATLNAVAHRSVADGLEIEAASFRTAFTTEDSRVGRDAFLAKESASFPGR</sequence>
<dbReference type="InterPro" id="IPR029045">
    <property type="entry name" value="ClpP/crotonase-like_dom_sf"/>
</dbReference>
<dbReference type="InterPro" id="IPR018376">
    <property type="entry name" value="Enoyl-CoA_hyd/isom_CS"/>
</dbReference>
<proteinExistence type="inferred from homology"/>
<name>A0ABQ3GJU1_9MICC</name>
<comment type="catalytic activity">
    <reaction evidence="4">
        <text>a 4-saturated-(3S)-3-hydroxyacyl-CoA = a (3E)-enoyl-CoA + H2O</text>
        <dbReference type="Rhea" id="RHEA:20724"/>
        <dbReference type="ChEBI" id="CHEBI:15377"/>
        <dbReference type="ChEBI" id="CHEBI:58521"/>
        <dbReference type="ChEBI" id="CHEBI:137480"/>
        <dbReference type="EC" id="4.2.1.17"/>
    </reaction>
</comment>
<dbReference type="Pfam" id="PF00378">
    <property type="entry name" value="ECH_1"/>
    <property type="match status" value="1"/>
</dbReference>